<evidence type="ECO:0000256" key="1">
    <source>
        <dbReference type="ARBA" id="ARBA00022664"/>
    </source>
</evidence>
<dbReference type="Pfam" id="PF01480">
    <property type="entry name" value="PWI"/>
    <property type="match status" value="1"/>
</dbReference>
<keyword evidence="1" id="KW-0507">mRNA processing</keyword>
<accession>A0ABP0DE88</accession>
<dbReference type="PROSITE" id="PS51025">
    <property type="entry name" value="PWI"/>
    <property type="match status" value="1"/>
</dbReference>
<dbReference type="PANTHER" id="PTHR23148:SF0">
    <property type="entry name" value="SERINE_ARGININE REPETITIVE MATRIX PROTEIN 1"/>
    <property type="match status" value="1"/>
</dbReference>
<evidence type="ECO:0000313" key="3">
    <source>
        <dbReference type="EMBL" id="CAK7266554.1"/>
    </source>
</evidence>
<dbReference type="InterPro" id="IPR036483">
    <property type="entry name" value="PWI_dom_sf"/>
</dbReference>
<proteinExistence type="predicted"/>
<name>A0ABP0DE88_9PEZI</name>
<protein>
    <recommendedName>
        <fullName evidence="2">PWI domain-containing protein</fullName>
    </recommendedName>
</protein>
<dbReference type="InterPro" id="IPR052225">
    <property type="entry name" value="Ser/Arg_repetitive_matrix"/>
</dbReference>
<dbReference type="InterPro" id="IPR002483">
    <property type="entry name" value="PWI_dom"/>
</dbReference>
<sequence length="364" mass="38618">MATGVDAKLLKSTKFPPIFNQKVDMQKVNLQVMKKWIAGRISDILGNDDDVVIELCYNLIESARNPDIKSLQIQLTGFLESQTPEFCKELWTLLLSAQTNPQGIPRELLEAKKLRPKKLPKKHAVIQTSLAILAANALFGSGSQGAAVSPRGAVAMTVVVEVDPREPVMALVPQTGREGVGQNAHAHHQVGAGIFEAEGSAVVDSVPISTISTSPTTDVVMAAVGVATTDAGVPRRGLPRILVHGHAHLRGGPAHRDLNLDPVHVPGYARGRHPADKSEHVLQSVELAEMAAALGVDRCLPVAPALLLQNAAGTRPREAVHMTEDSARHVLCRQVAHPGTHEVTKVKVQAVGDEADGAGAEAPA</sequence>
<dbReference type="Proteomes" id="UP001642501">
    <property type="component" value="Unassembled WGS sequence"/>
</dbReference>
<dbReference type="PANTHER" id="PTHR23148">
    <property type="entry name" value="SERINE/ARGININE REGULATED NUCLEAR MATRIX PROTEIN"/>
    <property type="match status" value="1"/>
</dbReference>
<dbReference type="Gene3D" id="1.20.1390.10">
    <property type="entry name" value="PWI domain"/>
    <property type="match status" value="1"/>
</dbReference>
<evidence type="ECO:0000313" key="4">
    <source>
        <dbReference type="Proteomes" id="UP001642501"/>
    </source>
</evidence>
<organism evidence="3 4">
    <name type="scientific">Sporothrix epigloea</name>
    <dbReference type="NCBI Taxonomy" id="1892477"/>
    <lineage>
        <taxon>Eukaryota</taxon>
        <taxon>Fungi</taxon>
        <taxon>Dikarya</taxon>
        <taxon>Ascomycota</taxon>
        <taxon>Pezizomycotina</taxon>
        <taxon>Sordariomycetes</taxon>
        <taxon>Sordariomycetidae</taxon>
        <taxon>Ophiostomatales</taxon>
        <taxon>Ophiostomataceae</taxon>
        <taxon>Sporothrix</taxon>
    </lineage>
</organism>
<reference evidence="3 4" key="1">
    <citation type="submission" date="2024-01" db="EMBL/GenBank/DDBJ databases">
        <authorList>
            <person name="Allen C."/>
            <person name="Tagirdzhanova G."/>
        </authorList>
    </citation>
    <scope>NUCLEOTIDE SEQUENCE [LARGE SCALE GENOMIC DNA]</scope>
    <source>
        <strain evidence="3 4">CBS 573.63</strain>
    </source>
</reference>
<evidence type="ECO:0000259" key="2">
    <source>
        <dbReference type="PROSITE" id="PS51025"/>
    </source>
</evidence>
<comment type="caution">
    <text evidence="3">The sequence shown here is derived from an EMBL/GenBank/DDBJ whole genome shotgun (WGS) entry which is preliminary data.</text>
</comment>
<gene>
    <name evidence="3" type="ORF">SEPCBS57363_002148</name>
</gene>
<keyword evidence="4" id="KW-1185">Reference proteome</keyword>
<dbReference type="SUPFAM" id="SSF101233">
    <property type="entry name" value="PWI domain"/>
    <property type="match status" value="1"/>
</dbReference>
<dbReference type="SMART" id="SM00311">
    <property type="entry name" value="PWI"/>
    <property type="match status" value="1"/>
</dbReference>
<dbReference type="EMBL" id="CAWUOM010000026">
    <property type="protein sequence ID" value="CAK7266554.1"/>
    <property type="molecule type" value="Genomic_DNA"/>
</dbReference>
<feature type="domain" description="PWI" evidence="2">
    <location>
        <begin position="12"/>
        <end position="111"/>
    </location>
</feature>